<dbReference type="PANTHER" id="PTHR42749">
    <property type="entry name" value="CELL SHAPE-DETERMINING PROTEIN MREB"/>
    <property type="match status" value="1"/>
</dbReference>
<keyword evidence="1" id="KW-0547">Nucleotide-binding</keyword>
<dbReference type="RefSeq" id="WP_107243003.1">
    <property type="nucleotide sequence ID" value="NZ_PYMJ01000010.1"/>
</dbReference>
<evidence type="ECO:0000256" key="2">
    <source>
        <dbReference type="ARBA" id="ARBA00022840"/>
    </source>
</evidence>
<proteinExistence type="predicted"/>
<keyword evidence="2" id="KW-0067">ATP-binding</keyword>
<dbReference type="Pfam" id="PF00012">
    <property type="entry name" value="HSP70"/>
    <property type="match status" value="1"/>
</dbReference>
<reference evidence="3 4" key="1">
    <citation type="submission" date="2018-01" db="EMBL/GenBank/DDBJ databases">
        <title>Whole genome sequencing of Histamine producing bacteria.</title>
        <authorList>
            <person name="Butler K."/>
        </authorList>
    </citation>
    <scope>NUCLEOTIDE SEQUENCE [LARGE SCALE GENOMIC DNA]</scope>
    <source>
        <strain evidence="3 4">JCM 12947</strain>
    </source>
</reference>
<dbReference type="GO" id="GO:0005524">
    <property type="term" value="F:ATP binding"/>
    <property type="evidence" value="ECO:0007669"/>
    <property type="project" value="UniProtKB-KW"/>
</dbReference>
<evidence type="ECO:0000256" key="1">
    <source>
        <dbReference type="ARBA" id="ARBA00022741"/>
    </source>
</evidence>
<organism evidence="3 4">
    <name type="scientific">Photobacterium frigidiphilum</name>
    <dbReference type="NCBI Taxonomy" id="264736"/>
    <lineage>
        <taxon>Bacteria</taxon>
        <taxon>Pseudomonadati</taxon>
        <taxon>Pseudomonadota</taxon>
        <taxon>Gammaproteobacteria</taxon>
        <taxon>Vibrionales</taxon>
        <taxon>Vibrionaceae</taxon>
        <taxon>Photobacterium</taxon>
    </lineage>
</organism>
<dbReference type="PANTHER" id="PTHR42749:SF1">
    <property type="entry name" value="CELL SHAPE-DETERMINING PROTEIN MREB"/>
    <property type="match status" value="1"/>
</dbReference>
<dbReference type="SUPFAM" id="SSF53067">
    <property type="entry name" value="Actin-like ATPase domain"/>
    <property type="match status" value="2"/>
</dbReference>
<sequence>MSSPSSPRFLVGIDLGTTHTVVAYSPIPQDSEPHSSDHALDKTAFLAEKTQQLEVSPIKIFEIDQLIAPGEVARKALLPSFRYHPAPGEMNEAELVLPWNIQPVEGEVNNAIIGEFARDLGAKVEGRQVVSAKSWLSHTGVDRSEAILPWSSSRQSSIASTGDIAKVSPVVASASYLNHVRQAWDYHHPDNKLCHQEVVITVPASFDEGARALTIEAAAMAGLPNVLLLEEPQAVCYDWYAQNKKNAETLLQDIPLLMVCDVGGGTTDLSLIKVGTEKGKLSLNRIGVGDHLMLGGDNLDLALAHKAEQRLHGDTKKLSAAGLSKLIQQTRKVKEQLLSGNAPETAKVTLLGSGSRLIGGAKTIELTRQEVHDIALNGFFPETEFDDQPSHRQAAVVEFGLPYAADPAISKHLAQFIDLHDSVCRDALLTHNQHADTKIDLIDGQPIIPSAVLLNGGVFNSPLLTKRVLDIFSHWRGDSVTELSNPHPDLAVAYGAVAYAKARHGAQLKIGGGSARSFFLMLGDKKKNQQGICLLPKGTEEGTEVRLTQRKFALTLGEPVRFNLISSTDDSQIEAGGLLTIDEENNEGSYVDLPPFIATLDSERDRSELAANQKDREEVTLACQLTEVGTLQIECVSVTDENKRWKVEFAIRKNLARLNRDKDNSTLAEQLLPNRIDEAKSAIKLVYGGSKNTNIQAINSGKAIKTLRNDLEKMIGKRDNWDVPCLRELADTLIDSRKRRRRSDIHERNWLKLTGFTMRPGFGYPADEFRMEQVWALYQHGVQFDSNTQTWSDWWTFWRRIAGGLTQDQQLVIFKDIAKYISPNATRNGKLSKEMQERSYEDMVRLAASLEHLPFENKLQLIESLFGRLQKPQYSQAHWWALGRIGTRSPFYGSTHNLLSSEHISYCLPELMEFDWRKDPNIGFAAVMMSRMTGDRTLDINDENRTKVINKLKASKAPESWIQMVSEVKVLTEAETKRVFGDALPTGLRLIG</sequence>
<dbReference type="InterPro" id="IPR043129">
    <property type="entry name" value="ATPase_NBD"/>
</dbReference>
<dbReference type="Pfam" id="PF12531">
    <property type="entry name" value="DUF3731"/>
    <property type="match status" value="1"/>
</dbReference>
<dbReference type="InterPro" id="IPR013126">
    <property type="entry name" value="Hsp_70_fam"/>
</dbReference>
<dbReference type="CDD" id="cd10170">
    <property type="entry name" value="ASKHA_NBD_HSP70"/>
    <property type="match status" value="1"/>
</dbReference>
<dbReference type="Proteomes" id="UP000240987">
    <property type="component" value="Unassembled WGS sequence"/>
</dbReference>
<dbReference type="GO" id="GO:0140662">
    <property type="term" value="F:ATP-dependent protein folding chaperone"/>
    <property type="evidence" value="ECO:0007669"/>
    <property type="project" value="InterPro"/>
</dbReference>
<gene>
    <name evidence="3" type="ORF">C9J12_12405</name>
</gene>
<dbReference type="InterPro" id="IPR021030">
    <property type="entry name" value="DUF3731"/>
</dbReference>
<dbReference type="AlphaFoldDB" id="A0A2T3JHG6"/>
<dbReference type="Gene3D" id="3.30.420.40">
    <property type="match status" value="2"/>
</dbReference>
<protein>
    <submittedName>
        <fullName evidence="3">Molecular chaperone DnaK</fullName>
    </submittedName>
</protein>
<dbReference type="Gene3D" id="3.90.640.10">
    <property type="entry name" value="Actin, Chain A, domain 4"/>
    <property type="match status" value="1"/>
</dbReference>
<dbReference type="EMBL" id="PYMJ01000010">
    <property type="protein sequence ID" value="PSU48407.1"/>
    <property type="molecule type" value="Genomic_DNA"/>
</dbReference>
<accession>A0A2T3JHG6</accession>
<evidence type="ECO:0000313" key="3">
    <source>
        <dbReference type="EMBL" id="PSU48407.1"/>
    </source>
</evidence>
<keyword evidence="4" id="KW-1185">Reference proteome</keyword>
<name>A0A2T3JHG6_9GAMM</name>
<dbReference type="OrthoDB" id="580874at2"/>
<evidence type="ECO:0000313" key="4">
    <source>
        <dbReference type="Proteomes" id="UP000240987"/>
    </source>
</evidence>
<comment type="caution">
    <text evidence="3">The sequence shown here is derived from an EMBL/GenBank/DDBJ whole genome shotgun (WGS) entry which is preliminary data.</text>
</comment>